<protein>
    <submittedName>
        <fullName evidence="2">NR LBD domain-containing protein</fullName>
    </submittedName>
</protein>
<evidence type="ECO:0000313" key="1">
    <source>
        <dbReference type="Proteomes" id="UP000095286"/>
    </source>
</evidence>
<organism evidence="1 2">
    <name type="scientific">Rhabditophanes sp. KR3021</name>
    <dbReference type="NCBI Taxonomy" id="114890"/>
    <lineage>
        <taxon>Eukaryota</taxon>
        <taxon>Metazoa</taxon>
        <taxon>Ecdysozoa</taxon>
        <taxon>Nematoda</taxon>
        <taxon>Chromadorea</taxon>
        <taxon>Rhabditida</taxon>
        <taxon>Tylenchina</taxon>
        <taxon>Panagrolaimomorpha</taxon>
        <taxon>Strongyloidoidea</taxon>
        <taxon>Alloionematidae</taxon>
        <taxon>Rhabditophanes</taxon>
    </lineage>
</organism>
<sequence length="403" mass="46442">MVWKKSSDTSAQIGSNNFQLSVHPKVQKENNHSLDDDFERNYLKKSIIKDTDSECSSVEIAKNINLYSNQKMSTNCFGNESNMLNNSIKDEVIMTSDDSLIDNVDDCKHRIRNGKEYKNQLVKIKNILQGPERIIQNVPGQYFTPLQTICYGMNEFEKIAHPFNKTEILISNNLSLKKFAAYQEMSSYVLADALMYSKEFCQLSKRDKGLLFNNLYPIFTVLEKIYFSIRTFGHQDSRTLILFDNAQAHDENFGRVGEPEFSAEVSNSVYKLFAPANQIMLNSLYFNLKKLNLELPEFTYLICQILWSVDDIIGLSDHAKSLGKNVLISLNNDLHGYYCFNKNSQNYAYALSEIMKFISRVLSYNASKKEILIAGRIFELFDPINLYHEKIELDNPDLELLTK</sequence>
<name>A0AC35TG19_9BILA</name>
<proteinExistence type="predicted"/>
<dbReference type="Proteomes" id="UP000095286">
    <property type="component" value="Unplaced"/>
</dbReference>
<reference evidence="2" key="1">
    <citation type="submission" date="2016-11" db="UniProtKB">
        <authorList>
            <consortium name="WormBaseParasite"/>
        </authorList>
    </citation>
    <scope>IDENTIFICATION</scope>
    <source>
        <strain evidence="2">KR3021</strain>
    </source>
</reference>
<evidence type="ECO:0000313" key="2">
    <source>
        <dbReference type="WBParaSite" id="RSKR_0000013200.1"/>
    </source>
</evidence>
<dbReference type="WBParaSite" id="RSKR_0000013200.1">
    <property type="protein sequence ID" value="RSKR_0000013200.1"/>
    <property type="gene ID" value="RSKR_0000013200"/>
</dbReference>
<accession>A0AC35TG19</accession>